<evidence type="ECO:0000313" key="1">
    <source>
        <dbReference type="EMBL" id="CAB4035234.1"/>
    </source>
</evidence>
<name>A0A6S7JYG7_PARCT</name>
<organism evidence="1 2">
    <name type="scientific">Paramuricea clavata</name>
    <name type="common">Red gorgonian</name>
    <name type="synonym">Violescent sea-whip</name>
    <dbReference type="NCBI Taxonomy" id="317549"/>
    <lineage>
        <taxon>Eukaryota</taxon>
        <taxon>Metazoa</taxon>
        <taxon>Cnidaria</taxon>
        <taxon>Anthozoa</taxon>
        <taxon>Octocorallia</taxon>
        <taxon>Malacalcyonacea</taxon>
        <taxon>Plexauridae</taxon>
        <taxon>Paramuricea</taxon>
    </lineage>
</organism>
<proteinExistence type="predicted"/>
<protein>
    <submittedName>
        <fullName evidence="1">Uncharacterized protein</fullName>
    </submittedName>
</protein>
<sequence length="130" mass="15214">DFSPGKDYIRDHGVWQETITIQPASKLEICASQRKQFWEEDIEDFLNLSDDDEDWNEEVISYAAKLHQEFFQLARVYGEHEADDIDVFDIQNVNPLQGGQSLKQQLNMLLREANKELVNITRRDEPSVLM</sequence>
<reference evidence="1" key="1">
    <citation type="submission" date="2020-04" db="EMBL/GenBank/DDBJ databases">
        <authorList>
            <person name="Alioto T."/>
            <person name="Alioto T."/>
            <person name="Gomez Garrido J."/>
        </authorList>
    </citation>
    <scope>NUCLEOTIDE SEQUENCE</scope>
    <source>
        <strain evidence="1">A484AB</strain>
    </source>
</reference>
<evidence type="ECO:0000313" key="2">
    <source>
        <dbReference type="Proteomes" id="UP001152795"/>
    </source>
</evidence>
<dbReference type="AlphaFoldDB" id="A0A6S7JYG7"/>
<feature type="non-terminal residue" evidence="1">
    <location>
        <position position="1"/>
    </location>
</feature>
<comment type="caution">
    <text evidence="1">The sequence shown here is derived from an EMBL/GenBank/DDBJ whole genome shotgun (WGS) entry which is preliminary data.</text>
</comment>
<feature type="non-terminal residue" evidence="1">
    <location>
        <position position="130"/>
    </location>
</feature>
<dbReference type="Proteomes" id="UP001152795">
    <property type="component" value="Unassembled WGS sequence"/>
</dbReference>
<accession>A0A6S7JYG7</accession>
<gene>
    <name evidence="1" type="ORF">PACLA_8A036933</name>
</gene>
<dbReference type="EMBL" id="CACRXK020020851">
    <property type="protein sequence ID" value="CAB4035234.1"/>
    <property type="molecule type" value="Genomic_DNA"/>
</dbReference>
<keyword evidence="2" id="KW-1185">Reference proteome</keyword>